<dbReference type="Proteomes" id="UP000265080">
    <property type="component" value="Chromosome 15"/>
</dbReference>
<reference evidence="1" key="2">
    <citation type="submission" date="2025-08" db="UniProtKB">
        <authorList>
            <consortium name="Ensembl"/>
        </authorList>
    </citation>
    <scope>IDENTIFICATION</scope>
</reference>
<name>A0A3P8T0F9_AMPPE</name>
<proteinExistence type="predicted"/>
<protein>
    <submittedName>
        <fullName evidence="1">Uncharacterized protein</fullName>
    </submittedName>
</protein>
<reference evidence="1" key="3">
    <citation type="submission" date="2025-09" db="UniProtKB">
        <authorList>
            <consortium name="Ensembl"/>
        </authorList>
    </citation>
    <scope>IDENTIFICATION</scope>
</reference>
<dbReference type="GO" id="GO:0003676">
    <property type="term" value="F:nucleic acid binding"/>
    <property type="evidence" value="ECO:0007669"/>
    <property type="project" value="InterPro"/>
</dbReference>
<reference evidence="1 2" key="1">
    <citation type="submission" date="2018-03" db="EMBL/GenBank/DDBJ databases">
        <title>Finding Nemo's genes: A chromosome-scale reference assembly of the genome of the orange clownfish Amphiprion percula.</title>
        <authorList>
            <person name="Lehmann R."/>
        </authorList>
    </citation>
    <scope>NUCLEOTIDE SEQUENCE</scope>
</reference>
<dbReference type="InterPro" id="IPR036397">
    <property type="entry name" value="RNaseH_sf"/>
</dbReference>
<accession>A0A3P8T0F9</accession>
<sequence>TRRVNLGCHSSPPGGVVGLNRQNTVKRGFHLMIPRDVLGIAAHWCVVCTDLIKILRPVEKYGGGSIMIWGAFSFSGTLELQVVQGRQTVAGYVQMLQRASLMTEGPRVW</sequence>
<dbReference type="STRING" id="161767.ENSAPEP00000017752"/>
<dbReference type="AlphaFoldDB" id="A0A3P8T0F9"/>
<dbReference type="GeneTree" id="ENSGT01150000287616"/>
<evidence type="ECO:0000313" key="2">
    <source>
        <dbReference type="Proteomes" id="UP000265080"/>
    </source>
</evidence>
<keyword evidence="2" id="KW-1185">Reference proteome</keyword>
<organism evidence="1 2">
    <name type="scientific">Amphiprion percula</name>
    <name type="common">Orange clownfish</name>
    <name type="synonym">Lutjanus percula</name>
    <dbReference type="NCBI Taxonomy" id="161767"/>
    <lineage>
        <taxon>Eukaryota</taxon>
        <taxon>Metazoa</taxon>
        <taxon>Chordata</taxon>
        <taxon>Craniata</taxon>
        <taxon>Vertebrata</taxon>
        <taxon>Euteleostomi</taxon>
        <taxon>Actinopterygii</taxon>
        <taxon>Neopterygii</taxon>
        <taxon>Teleostei</taxon>
        <taxon>Neoteleostei</taxon>
        <taxon>Acanthomorphata</taxon>
        <taxon>Ovalentaria</taxon>
        <taxon>Pomacentridae</taxon>
        <taxon>Amphiprion</taxon>
    </lineage>
</organism>
<dbReference type="Ensembl" id="ENSAPET00000018250.1">
    <property type="protein sequence ID" value="ENSAPEP00000017752.1"/>
    <property type="gene ID" value="ENSAPEG00000012698.1"/>
</dbReference>
<evidence type="ECO:0000313" key="1">
    <source>
        <dbReference type="Ensembl" id="ENSAPEP00000017752.1"/>
    </source>
</evidence>
<dbReference type="Gene3D" id="3.30.420.10">
    <property type="entry name" value="Ribonuclease H-like superfamily/Ribonuclease H"/>
    <property type="match status" value="1"/>
</dbReference>